<feature type="transmembrane region" description="Helical" evidence="1">
    <location>
        <begin position="92"/>
        <end position="110"/>
    </location>
</feature>
<keyword evidence="3" id="KW-1185">Reference proteome</keyword>
<dbReference type="GeneID" id="43166345"/>
<protein>
    <submittedName>
        <fullName evidence="2">Uncharacterized protein</fullName>
    </submittedName>
</protein>
<dbReference type="RefSeq" id="WP_019924833.1">
    <property type="nucleotide sequence ID" value="NZ_CP140152.1"/>
</dbReference>
<feature type="transmembrane region" description="Helical" evidence="1">
    <location>
        <begin position="21"/>
        <end position="43"/>
    </location>
</feature>
<keyword evidence="1" id="KW-1133">Transmembrane helix</keyword>
<evidence type="ECO:0000313" key="2">
    <source>
        <dbReference type="EMBL" id="WQH05402.1"/>
    </source>
</evidence>
<name>A0ABZ0Y1P4_9BURK</name>
<feature type="transmembrane region" description="Helical" evidence="1">
    <location>
        <begin position="63"/>
        <end position="80"/>
    </location>
</feature>
<keyword evidence="1" id="KW-0812">Transmembrane</keyword>
<dbReference type="Proteomes" id="UP001326110">
    <property type="component" value="Chromosome"/>
</dbReference>
<gene>
    <name evidence="2" type="ORF">SR858_03430</name>
</gene>
<organism evidence="2 3">
    <name type="scientific">Duganella zoogloeoides</name>
    <dbReference type="NCBI Taxonomy" id="75659"/>
    <lineage>
        <taxon>Bacteria</taxon>
        <taxon>Pseudomonadati</taxon>
        <taxon>Pseudomonadota</taxon>
        <taxon>Betaproteobacteria</taxon>
        <taxon>Burkholderiales</taxon>
        <taxon>Oxalobacteraceae</taxon>
        <taxon>Telluria group</taxon>
        <taxon>Duganella</taxon>
    </lineage>
</organism>
<sequence length="552" mass="61026">MTKTDAPSRRFALFGPQPRAPWVWIMALVTGVYLLVECGFNSRLLDVVGGMPDHEAVEAIEEIGRSLSGIALALMFWPWVLKRAAHKRWNYLLTALALLVLTIVVATVVYRGEQKLVDGIVERSSAEQRFLATNLVALQGALVSNKVLLDELPLTPEQLRAPDGKSFLAVFPLLALSTHELDQVLQAQKPLILRAMADQLHGGESASYNHFLTSREALIETYNDHYVSASNAYQDSLGGIGARQDKAWTDYLARLRKRGVDPDNVPPAYWSDIRKDVRKRGVNVAKDWDPGDRAGFERAVGLSVRSESDKRFREGVAKHLDGNSLPPGLGMGAFFSHPVVQAKWRKSLHYKNSSFTLPVELPPQAQAPHFFNRTVYQRVLDDDVRATLPQYTAPVATFADGGKNSDLGRESLRALAVPPIALGFSIVGALIHLVKLTLFVIQLIAAWGFMSGFVKGVCVPALALLLLAVFHFIPTSAITRQPLYDYFEQRGAGLGATEPNWQGRTAMYFTRAVIHAQVPAYPLFEAIRLNLLGGYEFGYESHQKTGKSDANK</sequence>
<keyword evidence="1" id="KW-0472">Membrane</keyword>
<evidence type="ECO:0000313" key="3">
    <source>
        <dbReference type="Proteomes" id="UP001326110"/>
    </source>
</evidence>
<reference evidence="2 3" key="1">
    <citation type="submission" date="2023-11" db="EMBL/GenBank/DDBJ databases">
        <title>MicrobeMod: A computational toolkit for identifying prokaryotic methylation and restriction-modification with nanopore sequencing.</title>
        <authorList>
            <person name="Crits-Christoph A."/>
            <person name="Kang S.C."/>
            <person name="Lee H."/>
            <person name="Ostrov N."/>
        </authorList>
    </citation>
    <scope>NUCLEOTIDE SEQUENCE [LARGE SCALE GENOMIC DNA]</scope>
    <source>
        <strain evidence="2 3">ATCC 25935</strain>
    </source>
</reference>
<accession>A0ABZ0Y1P4</accession>
<feature type="transmembrane region" description="Helical" evidence="1">
    <location>
        <begin position="453"/>
        <end position="473"/>
    </location>
</feature>
<evidence type="ECO:0000256" key="1">
    <source>
        <dbReference type="SAM" id="Phobius"/>
    </source>
</evidence>
<dbReference type="EMBL" id="CP140152">
    <property type="protein sequence ID" value="WQH05402.1"/>
    <property type="molecule type" value="Genomic_DNA"/>
</dbReference>
<proteinExistence type="predicted"/>
<feature type="transmembrane region" description="Helical" evidence="1">
    <location>
        <begin position="420"/>
        <end position="441"/>
    </location>
</feature>